<dbReference type="GeneID" id="23618143"/>
<keyword evidence="2" id="KW-1185">Reference proteome</keyword>
<dbReference type="Proteomes" id="UP000028924">
    <property type="component" value="Unassembled WGS sequence"/>
</dbReference>
<evidence type="ECO:0000313" key="2">
    <source>
        <dbReference type="Proteomes" id="UP000028924"/>
    </source>
</evidence>
<accession>A0A087SAG7</accession>
<name>A0A087SAG7_AUXPR</name>
<organism evidence="1 2">
    <name type="scientific">Auxenochlorella protothecoides</name>
    <name type="common">Green microalga</name>
    <name type="synonym">Chlorella protothecoides</name>
    <dbReference type="NCBI Taxonomy" id="3075"/>
    <lineage>
        <taxon>Eukaryota</taxon>
        <taxon>Viridiplantae</taxon>
        <taxon>Chlorophyta</taxon>
        <taxon>core chlorophytes</taxon>
        <taxon>Trebouxiophyceae</taxon>
        <taxon>Chlorellales</taxon>
        <taxon>Chlorellaceae</taxon>
        <taxon>Auxenochlorella</taxon>
    </lineage>
</organism>
<gene>
    <name evidence="1" type="ORF">F751_6752</name>
</gene>
<dbReference type="AlphaFoldDB" id="A0A087SAG7"/>
<evidence type="ECO:0000313" key="1">
    <source>
        <dbReference type="EMBL" id="KFM22721.1"/>
    </source>
</evidence>
<dbReference type="KEGG" id="apro:F751_6752"/>
<dbReference type="RefSeq" id="XP_011395577.1">
    <property type="nucleotide sequence ID" value="XM_011397275.1"/>
</dbReference>
<reference evidence="1 2" key="1">
    <citation type="journal article" date="2014" name="BMC Genomics">
        <title>Oil accumulation mechanisms of the oleaginous microalga Chlorella protothecoides revealed through its genome, transcriptomes, and proteomes.</title>
        <authorList>
            <person name="Gao C."/>
            <person name="Wang Y."/>
            <person name="Shen Y."/>
            <person name="Yan D."/>
            <person name="He X."/>
            <person name="Dai J."/>
            <person name="Wu Q."/>
        </authorList>
    </citation>
    <scope>NUCLEOTIDE SEQUENCE [LARGE SCALE GENOMIC DNA]</scope>
    <source>
        <strain evidence="1 2">0710</strain>
    </source>
</reference>
<protein>
    <submittedName>
        <fullName evidence="1">Uncharacterized protein</fullName>
    </submittedName>
</protein>
<sequence length="64" mass="7141">MNEGGSHVMHTERAPTCHYHPLKPCPAPQFSDVRGGSCTRLHMSHTSLRFSYLFLACIVNTSPK</sequence>
<proteinExistence type="predicted"/>
<dbReference type="EMBL" id="KL662080">
    <property type="protein sequence ID" value="KFM22721.1"/>
    <property type="molecule type" value="Genomic_DNA"/>
</dbReference>